<feature type="compositionally biased region" description="Basic and acidic residues" evidence="10">
    <location>
        <begin position="120"/>
        <end position="134"/>
    </location>
</feature>
<dbReference type="AlphaFoldDB" id="A0A2G5VRX6"/>
<feature type="domain" description="C2H2-type" evidence="11">
    <location>
        <begin position="359"/>
        <end position="388"/>
    </location>
</feature>
<dbReference type="GO" id="GO:0000981">
    <property type="term" value="F:DNA-binding transcription factor activity, RNA polymerase II-specific"/>
    <property type="evidence" value="ECO:0007669"/>
    <property type="project" value="TreeGrafter"/>
</dbReference>
<keyword evidence="7" id="KW-0804">Transcription</keyword>
<dbReference type="PROSITE" id="PS00028">
    <property type="entry name" value="ZINC_FINGER_C2H2_1"/>
    <property type="match status" value="2"/>
</dbReference>
<keyword evidence="4 9" id="KW-0863">Zinc-finger</keyword>
<keyword evidence="5" id="KW-0862">Zinc</keyword>
<feature type="compositionally biased region" description="Low complexity" evidence="10">
    <location>
        <begin position="109"/>
        <end position="119"/>
    </location>
</feature>
<dbReference type="InterPro" id="IPR036236">
    <property type="entry name" value="Znf_C2H2_sf"/>
</dbReference>
<dbReference type="GO" id="GO:0008270">
    <property type="term" value="F:zinc ion binding"/>
    <property type="evidence" value="ECO:0007669"/>
    <property type="project" value="UniProtKB-KW"/>
</dbReference>
<name>A0A2G5VRX6_9PELO</name>
<dbReference type="PROSITE" id="PS50157">
    <property type="entry name" value="ZINC_FINGER_C2H2_2"/>
    <property type="match status" value="2"/>
</dbReference>
<sequence length="479" mass="52688">MSRLFIRLDYHPTAMGAETTPEQRVSEDLMQAVTCLKRVMNGMKHGNEVPEEEKQQNPTDVICTLEKLTGALERCMENNKTLNDVLSGKMKCTTCGSTSVGFLADCHDSATSTTTTTSHRSSEEPMMPRRKNSEDMDDVDDGCSSLGSRSIRSVSSQEDDETTLVADMIKEGGASKTVEEEEEEHDLVMKTILSTTTSTSSEIQKEDVRKEHEDVVPMATDGNNTALFDQFLQNSLLGLPDMKAMIDMPPTVSDENNEDENQESNALLSNFFQILFANNQNGVAGMEGGSSETDSTSSQPSPPADLSQMDPSQFDTLAMLESLMAESLNPADATTSAENKAKKRKNTPIKVPKSENGGYVCPMEGCNKIFKEKGSVHRHFVTHIGMRFNCDKCKASYTQKHALMLHQKIHLNPDAYQCRGCGTNYTTQNGLRLHRQRNPACMEHNTSATMSDFNSSLNDVLSLATAQSTPTKQMVMAAP</sequence>
<dbReference type="PANTHER" id="PTHR23235:SF155">
    <property type="entry name" value="EARLY GROWTH RESPONSE 4-RELATED"/>
    <property type="match status" value="1"/>
</dbReference>
<evidence type="ECO:0000256" key="7">
    <source>
        <dbReference type="ARBA" id="ARBA00023163"/>
    </source>
</evidence>
<dbReference type="InterPro" id="IPR013087">
    <property type="entry name" value="Znf_C2H2_type"/>
</dbReference>
<dbReference type="OrthoDB" id="6077919at2759"/>
<proteinExistence type="inferred from homology"/>
<dbReference type="STRING" id="1611254.A0A2G5VRX6"/>
<evidence type="ECO:0000259" key="11">
    <source>
        <dbReference type="PROSITE" id="PS50157"/>
    </source>
</evidence>
<dbReference type="EMBL" id="PDUG01000001">
    <property type="protein sequence ID" value="PIC54316.1"/>
    <property type="molecule type" value="Genomic_DNA"/>
</dbReference>
<dbReference type="PANTHER" id="PTHR23235">
    <property type="entry name" value="KRUEPPEL-LIKE TRANSCRIPTION FACTOR"/>
    <property type="match status" value="1"/>
</dbReference>
<comment type="similarity">
    <text evidence="2">Belongs to the krueppel C2H2-type zinc-finger protein family.</text>
</comment>
<evidence type="ECO:0000256" key="10">
    <source>
        <dbReference type="SAM" id="MobiDB-lite"/>
    </source>
</evidence>
<comment type="subcellular location">
    <subcellularLocation>
        <location evidence="1">Nucleus</location>
    </subcellularLocation>
</comment>
<organism evidence="12 13">
    <name type="scientific">Caenorhabditis nigoni</name>
    <dbReference type="NCBI Taxonomy" id="1611254"/>
    <lineage>
        <taxon>Eukaryota</taxon>
        <taxon>Metazoa</taxon>
        <taxon>Ecdysozoa</taxon>
        <taxon>Nematoda</taxon>
        <taxon>Chromadorea</taxon>
        <taxon>Rhabditida</taxon>
        <taxon>Rhabditina</taxon>
        <taxon>Rhabditomorpha</taxon>
        <taxon>Rhabditoidea</taxon>
        <taxon>Rhabditidae</taxon>
        <taxon>Peloderinae</taxon>
        <taxon>Caenorhabditis</taxon>
    </lineage>
</organism>
<accession>A0A2G5VRX6</accession>
<feature type="region of interest" description="Disordered" evidence="10">
    <location>
        <begin position="109"/>
        <end position="162"/>
    </location>
</feature>
<keyword evidence="13" id="KW-1185">Reference proteome</keyword>
<feature type="region of interest" description="Disordered" evidence="10">
    <location>
        <begin position="282"/>
        <end position="310"/>
    </location>
</feature>
<evidence type="ECO:0000313" key="12">
    <source>
        <dbReference type="EMBL" id="PIC54316.1"/>
    </source>
</evidence>
<feature type="domain" description="C2H2-type" evidence="11">
    <location>
        <begin position="388"/>
        <end position="415"/>
    </location>
</feature>
<evidence type="ECO:0000256" key="6">
    <source>
        <dbReference type="ARBA" id="ARBA00023015"/>
    </source>
</evidence>
<reference evidence="13" key="1">
    <citation type="submission" date="2017-10" db="EMBL/GenBank/DDBJ databases">
        <title>Rapid genome shrinkage in a self-fertile nematode reveals novel sperm competition proteins.</title>
        <authorList>
            <person name="Yin D."/>
            <person name="Schwarz E.M."/>
            <person name="Thomas C.G."/>
            <person name="Felde R.L."/>
            <person name="Korf I.F."/>
            <person name="Cutter A.D."/>
            <person name="Schartner C.M."/>
            <person name="Ralston E.J."/>
            <person name="Meyer B.J."/>
            <person name="Haag E.S."/>
        </authorList>
    </citation>
    <scope>NUCLEOTIDE SEQUENCE [LARGE SCALE GENOMIC DNA]</scope>
    <source>
        <strain evidence="13">JU1422</strain>
    </source>
</reference>
<dbReference type="GO" id="GO:0005634">
    <property type="term" value="C:nucleus"/>
    <property type="evidence" value="ECO:0007669"/>
    <property type="project" value="UniProtKB-SubCell"/>
</dbReference>
<dbReference type="Gene3D" id="3.30.160.60">
    <property type="entry name" value="Classic Zinc Finger"/>
    <property type="match status" value="2"/>
</dbReference>
<dbReference type="GO" id="GO:0000978">
    <property type="term" value="F:RNA polymerase II cis-regulatory region sequence-specific DNA binding"/>
    <property type="evidence" value="ECO:0007669"/>
    <property type="project" value="TreeGrafter"/>
</dbReference>
<evidence type="ECO:0000256" key="1">
    <source>
        <dbReference type="ARBA" id="ARBA00004123"/>
    </source>
</evidence>
<evidence type="ECO:0000256" key="5">
    <source>
        <dbReference type="ARBA" id="ARBA00022833"/>
    </source>
</evidence>
<feature type="region of interest" description="Disordered" evidence="10">
    <location>
        <begin position="329"/>
        <end position="350"/>
    </location>
</feature>
<evidence type="ECO:0000313" key="13">
    <source>
        <dbReference type="Proteomes" id="UP000230233"/>
    </source>
</evidence>
<dbReference type="SMART" id="SM00355">
    <property type="entry name" value="ZnF_C2H2"/>
    <property type="match status" value="3"/>
</dbReference>
<keyword evidence="8" id="KW-0539">Nucleus</keyword>
<feature type="compositionally biased region" description="Low complexity" evidence="10">
    <location>
        <begin position="289"/>
        <end position="299"/>
    </location>
</feature>
<gene>
    <name evidence="12" type="primary">Cni-ztf-6</name>
    <name evidence="12" type="synonym">Cnig_chr_I.g3612</name>
    <name evidence="12" type="ORF">B9Z55_003612</name>
</gene>
<feature type="compositionally biased region" description="Low complexity" evidence="10">
    <location>
        <begin position="144"/>
        <end position="156"/>
    </location>
</feature>
<dbReference type="Proteomes" id="UP000230233">
    <property type="component" value="Chromosome I"/>
</dbReference>
<keyword evidence="6" id="KW-0805">Transcription regulation</keyword>
<protein>
    <recommendedName>
        <fullName evidence="11">C2H2-type domain-containing protein</fullName>
    </recommendedName>
</protein>
<evidence type="ECO:0000256" key="4">
    <source>
        <dbReference type="ARBA" id="ARBA00022771"/>
    </source>
</evidence>
<comment type="caution">
    <text evidence="12">The sequence shown here is derived from an EMBL/GenBank/DDBJ whole genome shotgun (WGS) entry which is preliminary data.</text>
</comment>
<dbReference type="Pfam" id="PF00096">
    <property type="entry name" value="zf-C2H2"/>
    <property type="match status" value="2"/>
</dbReference>
<evidence type="ECO:0000256" key="3">
    <source>
        <dbReference type="ARBA" id="ARBA00022723"/>
    </source>
</evidence>
<keyword evidence="3" id="KW-0479">Metal-binding</keyword>
<evidence type="ECO:0000256" key="2">
    <source>
        <dbReference type="ARBA" id="ARBA00006991"/>
    </source>
</evidence>
<evidence type="ECO:0000256" key="8">
    <source>
        <dbReference type="ARBA" id="ARBA00023242"/>
    </source>
</evidence>
<dbReference type="SUPFAM" id="SSF57667">
    <property type="entry name" value="beta-beta-alpha zinc fingers"/>
    <property type="match status" value="2"/>
</dbReference>
<evidence type="ECO:0000256" key="9">
    <source>
        <dbReference type="PROSITE-ProRule" id="PRU00042"/>
    </source>
</evidence>